<reference evidence="1" key="1">
    <citation type="journal article" date="2023" name="Science">
        <title>Genome structures resolve the early diversification of teleost fishes.</title>
        <authorList>
            <person name="Parey E."/>
            <person name="Louis A."/>
            <person name="Montfort J."/>
            <person name="Bouchez O."/>
            <person name="Roques C."/>
            <person name="Iampietro C."/>
            <person name="Lluch J."/>
            <person name="Castinel A."/>
            <person name="Donnadieu C."/>
            <person name="Desvignes T."/>
            <person name="Floi Bucao C."/>
            <person name="Jouanno E."/>
            <person name="Wen M."/>
            <person name="Mejri S."/>
            <person name="Dirks R."/>
            <person name="Jansen H."/>
            <person name="Henkel C."/>
            <person name="Chen W.J."/>
            <person name="Zahm M."/>
            <person name="Cabau C."/>
            <person name="Klopp C."/>
            <person name="Thompson A.W."/>
            <person name="Robinson-Rechavi M."/>
            <person name="Braasch I."/>
            <person name="Lecointre G."/>
            <person name="Bobe J."/>
            <person name="Postlethwait J.H."/>
            <person name="Berthelot C."/>
            <person name="Roest Crollius H."/>
            <person name="Guiguen Y."/>
        </authorList>
    </citation>
    <scope>NUCLEOTIDE SEQUENCE</scope>
    <source>
        <strain evidence="1">WJC10195</strain>
    </source>
</reference>
<organism evidence="1 2">
    <name type="scientific">Synaphobranchus kaupii</name>
    <name type="common">Kaup's arrowtooth eel</name>
    <dbReference type="NCBI Taxonomy" id="118154"/>
    <lineage>
        <taxon>Eukaryota</taxon>
        <taxon>Metazoa</taxon>
        <taxon>Chordata</taxon>
        <taxon>Craniata</taxon>
        <taxon>Vertebrata</taxon>
        <taxon>Euteleostomi</taxon>
        <taxon>Actinopterygii</taxon>
        <taxon>Neopterygii</taxon>
        <taxon>Teleostei</taxon>
        <taxon>Anguilliformes</taxon>
        <taxon>Synaphobranchidae</taxon>
        <taxon>Synaphobranchus</taxon>
    </lineage>
</organism>
<gene>
    <name evidence="1" type="ORF">SKAU_G00305140</name>
</gene>
<comment type="caution">
    <text evidence="1">The sequence shown here is derived from an EMBL/GenBank/DDBJ whole genome shotgun (WGS) entry which is preliminary data.</text>
</comment>
<protein>
    <submittedName>
        <fullName evidence="1">Uncharacterized protein</fullName>
    </submittedName>
</protein>
<evidence type="ECO:0000313" key="2">
    <source>
        <dbReference type="Proteomes" id="UP001152622"/>
    </source>
</evidence>
<dbReference type="AlphaFoldDB" id="A0A9Q1EQM2"/>
<dbReference type="Proteomes" id="UP001152622">
    <property type="component" value="Chromosome 13"/>
</dbReference>
<name>A0A9Q1EQM2_SYNKA</name>
<proteinExistence type="predicted"/>
<evidence type="ECO:0000313" key="1">
    <source>
        <dbReference type="EMBL" id="KAJ8343185.1"/>
    </source>
</evidence>
<keyword evidence="2" id="KW-1185">Reference proteome</keyword>
<dbReference type="EMBL" id="JAINUF010000013">
    <property type="protein sequence ID" value="KAJ8343185.1"/>
    <property type="molecule type" value="Genomic_DNA"/>
</dbReference>
<accession>A0A9Q1EQM2</accession>
<sequence>MSLCGVVTQPTDQGRTILRSCAAERTRRGTTNYNKIIKGKQQGLKLRHFGGRVLTLVLYGQRHPVLFLTTLLLHYQETG</sequence>